<dbReference type="Proteomes" id="UP000095287">
    <property type="component" value="Unplaced"/>
</dbReference>
<organism evidence="3 4">
    <name type="scientific">Steinernema glaseri</name>
    <dbReference type="NCBI Taxonomy" id="37863"/>
    <lineage>
        <taxon>Eukaryota</taxon>
        <taxon>Metazoa</taxon>
        <taxon>Ecdysozoa</taxon>
        <taxon>Nematoda</taxon>
        <taxon>Chromadorea</taxon>
        <taxon>Rhabditida</taxon>
        <taxon>Tylenchina</taxon>
        <taxon>Panagrolaimomorpha</taxon>
        <taxon>Strongyloidoidea</taxon>
        <taxon>Steinernematidae</taxon>
        <taxon>Steinernema</taxon>
    </lineage>
</organism>
<evidence type="ECO:0000256" key="2">
    <source>
        <dbReference type="SAM" id="Phobius"/>
    </source>
</evidence>
<feature type="transmembrane region" description="Helical" evidence="2">
    <location>
        <begin position="508"/>
        <end position="530"/>
    </location>
</feature>
<sequence>MLNESKIYSIRFGNLILDESPREAETGRGRRRDEYVRRQLFLMRRTFLFLTVCLLAVPSSANITTCYSETNQFTGRYTGVKEQCSGALHCYNMVGKSPYDRKPTRGCGTPLIDDLCTKYKKNEVEANFWCFSVDDSGYEGRLCCCTGPNCNFCGKETIFSGLRSREARLVAAGGSKLVIHRSFHMIVVPIFVSFLTLSALSSSYPLRETNDLLDTVDDEPSDMPTEPPLLDDDPKHHLKQKPTYDKATIRTLSIIHYKGTENRLVLLICRNQCVRQRSLVPRWLREFSNENNSTREDPIFFHYHLLKRARLPIYLLDAKNPSVYYFVGGTYFAFQGDLSNKDHFMNWLQTREDTKSTNIQSWSGLENVLLENTGCNDDNQLLMVNSPEHCPYDYWTNLARSLNDQSNLSLYEIQRPFNVEIEIVLQQRFPRLSDDCLQMILVSDNAYTELPILDNVAEMRASILSQMNRGCMPPRDPWRTVDIPLNEIQLEYYSRDNLLRTNEMKPHFIVVGAIAGVSVVALAISIFWGLNGTAFTQK</sequence>
<accession>A0A1I7XX20</accession>
<keyword evidence="2" id="KW-0812">Transmembrane</keyword>
<keyword evidence="2" id="KW-0472">Membrane</keyword>
<proteinExistence type="predicted"/>
<evidence type="ECO:0000313" key="3">
    <source>
        <dbReference type="Proteomes" id="UP000095287"/>
    </source>
</evidence>
<name>A0A1I7XX20_9BILA</name>
<evidence type="ECO:0000256" key="1">
    <source>
        <dbReference type="SAM" id="MobiDB-lite"/>
    </source>
</evidence>
<keyword evidence="2" id="KW-1133">Transmembrane helix</keyword>
<keyword evidence="3" id="KW-1185">Reference proteome</keyword>
<evidence type="ECO:0000313" key="4">
    <source>
        <dbReference type="WBParaSite" id="L893_g10460.t1"/>
    </source>
</evidence>
<dbReference type="WBParaSite" id="L893_g10460.t1">
    <property type="protein sequence ID" value="L893_g10460.t1"/>
    <property type="gene ID" value="L893_g10460"/>
</dbReference>
<protein>
    <submittedName>
        <fullName evidence="4">NPC1_N domain-containing protein</fullName>
    </submittedName>
</protein>
<reference evidence="4" key="1">
    <citation type="submission" date="2016-11" db="UniProtKB">
        <authorList>
            <consortium name="WormBaseParasite"/>
        </authorList>
    </citation>
    <scope>IDENTIFICATION</scope>
</reference>
<feature type="region of interest" description="Disordered" evidence="1">
    <location>
        <begin position="215"/>
        <end position="237"/>
    </location>
</feature>
<dbReference type="CDD" id="cd00117">
    <property type="entry name" value="TFP"/>
    <property type="match status" value="1"/>
</dbReference>
<dbReference type="AlphaFoldDB" id="A0A1I7XX20"/>